<name>A0A6A6IV96_9PLEO</name>
<dbReference type="Proteomes" id="UP000800094">
    <property type="component" value="Unassembled WGS sequence"/>
</dbReference>
<accession>A0A6A6IV96</accession>
<gene>
    <name evidence="1" type="ORF">BU26DRAFT_582662</name>
</gene>
<evidence type="ECO:0000313" key="2">
    <source>
        <dbReference type="Proteomes" id="UP000800094"/>
    </source>
</evidence>
<evidence type="ECO:0000313" key="1">
    <source>
        <dbReference type="EMBL" id="KAF2254158.1"/>
    </source>
</evidence>
<reference evidence="1" key="1">
    <citation type="journal article" date="2020" name="Stud. Mycol.">
        <title>101 Dothideomycetes genomes: a test case for predicting lifestyles and emergence of pathogens.</title>
        <authorList>
            <person name="Haridas S."/>
            <person name="Albert R."/>
            <person name="Binder M."/>
            <person name="Bloem J."/>
            <person name="Labutti K."/>
            <person name="Salamov A."/>
            <person name="Andreopoulos B."/>
            <person name="Baker S."/>
            <person name="Barry K."/>
            <person name="Bills G."/>
            <person name="Bluhm B."/>
            <person name="Cannon C."/>
            <person name="Castanera R."/>
            <person name="Culley D."/>
            <person name="Daum C."/>
            <person name="Ezra D."/>
            <person name="Gonzalez J."/>
            <person name="Henrissat B."/>
            <person name="Kuo A."/>
            <person name="Liang C."/>
            <person name="Lipzen A."/>
            <person name="Lutzoni F."/>
            <person name="Magnuson J."/>
            <person name="Mondo S."/>
            <person name="Nolan M."/>
            <person name="Ohm R."/>
            <person name="Pangilinan J."/>
            <person name="Park H.-J."/>
            <person name="Ramirez L."/>
            <person name="Alfaro M."/>
            <person name="Sun H."/>
            <person name="Tritt A."/>
            <person name="Yoshinaga Y."/>
            <person name="Zwiers L.-H."/>
            <person name="Turgeon B."/>
            <person name="Goodwin S."/>
            <person name="Spatafora J."/>
            <person name="Crous P."/>
            <person name="Grigoriev I."/>
        </authorList>
    </citation>
    <scope>NUCLEOTIDE SEQUENCE</scope>
    <source>
        <strain evidence="1">CBS 122368</strain>
    </source>
</reference>
<protein>
    <submittedName>
        <fullName evidence="1">Uncharacterized protein</fullName>
    </submittedName>
</protein>
<keyword evidence="2" id="KW-1185">Reference proteome</keyword>
<dbReference type="GeneID" id="54587860"/>
<proteinExistence type="predicted"/>
<dbReference type="OrthoDB" id="10641028at2759"/>
<dbReference type="AlphaFoldDB" id="A0A6A6IV96"/>
<dbReference type="EMBL" id="ML987190">
    <property type="protein sequence ID" value="KAF2254158.1"/>
    <property type="molecule type" value="Genomic_DNA"/>
</dbReference>
<organism evidence="1 2">
    <name type="scientific">Trematosphaeria pertusa</name>
    <dbReference type="NCBI Taxonomy" id="390896"/>
    <lineage>
        <taxon>Eukaryota</taxon>
        <taxon>Fungi</taxon>
        <taxon>Dikarya</taxon>
        <taxon>Ascomycota</taxon>
        <taxon>Pezizomycotina</taxon>
        <taxon>Dothideomycetes</taxon>
        <taxon>Pleosporomycetidae</taxon>
        <taxon>Pleosporales</taxon>
        <taxon>Massarineae</taxon>
        <taxon>Trematosphaeriaceae</taxon>
        <taxon>Trematosphaeria</taxon>
    </lineage>
</organism>
<sequence>MLRRVLAKRSIAADFDKYNPTKLQEIVETHSFTISKSRKGSIREFARKRFPESCEETARDAVLNRLKFLALESMTITYGEIAVCLDLLDPALETLASRIYPWMENAQRYYDAQGPRYSVTAMIRPLARAASMPAGAPPRKRQRALPDTTERQITPDAEAVGWTPATTENATSVRQNGDVHISLGLEMFARVVQRNMKTQKFLVDKH</sequence>
<dbReference type="RefSeq" id="XP_033689162.1">
    <property type="nucleotide sequence ID" value="XM_033834530.1"/>
</dbReference>